<keyword evidence="6" id="KW-0624">Polysaccharide degradation</keyword>
<dbReference type="Proteomes" id="UP001164305">
    <property type="component" value="Chromosome"/>
</dbReference>
<keyword evidence="4" id="KW-0966">Cell projection</keyword>
<protein>
    <submittedName>
        <fullName evidence="10">PKD domain-containing protein</fullName>
    </submittedName>
</protein>
<evidence type="ECO:0000259" key="7">
    <source>
        <dbReference type="PROSITE" id="PS50025"/>
    </source>
</evidence>
<feature type="domain" description="PKD" evidence="8">
    <location>
        <begin position="803"/>
        <end position="882"/>
    </location>
</feature>
<comment type="subcellular location">
    <subcellularLocation>
        <location evidence="1">Cell projection</location>
    </subcellularLocation>
</comment>
<dbReference type="CDD" id="cd00110">
    <property type="entry name" value="LamG"/>
    <property type="match status" value="1"/>
</dbReference>
<keyword evidence="2" id="KW-0732">Signal</keyword>
<evidence type="ECO:0000259" key="9">
    <source>
        <dbReference type="PROSITE" id="PS50853"/>
    </source>
</evidence>
<evidence type="ECO:0000259" key="8">
    <source>
        <dbReference type="PROSITE" id="PS50093"/>
    </source>
</evidence>
<reference evidence="10" key="1">
    <citation type="submission" date="2022-10" db="EMBL/GenBank/DDBJ databases">
        <title>Whole-Genome Sequencing of Brachybacterium huguangmaarense BRM-3, Isolated from Betula schmidtii.</title>
        <authorList>
            <person name="Haam D."/>
        </authorList>
    </citation>
    <scope>NUCLEOTIDE SEQUENCE</scope>
    <source>
        <strain evidence="10">BRM-3</strain>
    </source>
</reference>
<dbReference type="SUPFAM" id="SSF49265">
    <property type="entry name" value="Fibronectin type III"/>
    <property type="match status" value="1"/>
</dbReference>
<dbReference type="PANTHER" id="PTHR36842:SF1">
    <property type="entry name" value="PROTEIN TOLB"/>
    <property type="match status" value="1"/>
</dbReference>
<dbReference type="SMART" id="SM00089">
    <property type="entry name" value="PKD"/>
    <property type="match status" value="5"/>
</dbReference>
<dbReference type="InterPro" id="IPR022409">
    <property type="entry name" value="PKD/Chitinase_dom"/>
</dbReference>
<dbReference type="Gene3D" id="2.60.120.560">
    <property type="entry name" value="Exo-inulinase, domain 1"/>
    <property type="match status" value="1"/>
</dbReference>
<evidence type="ECO:0000256" key="3">
    <source>
        <dbReference type="ARBA" id="ARBA00023157"/>
    </source>
</evidence>
<dbReference type="CDD" id="cd00146">
    <property type="entry name" value="PKD"/>
    <property type="match status" value="5"/>
</dbReference>
<gene>
    <name evidence="10" type="ORF">BRM3_03060</name>
</gene>
<dbReference type="SMART" id="SM00282">
    <property type="entry name" value="LamG"/>
    <property type="match status" value="1"/>
</dbReference>
<dbReference type="InterPro" id="IPR001791">
    <property type="entry name" value="Laminin_G"/>
</dbReference>
<keyword evidence="6" id="KW-0119">Carbohydrate metabolism</keyword>
<evidence type="ECO:0000256" key="2">
    <source>
        <dbReference type="ARBA" id="ARBA00022729"/>
    </source>
</evidence>
<feature type="domain" description="PKD" evidence="8">
    <location>
        <begin position="885"/>
        <end position="968"/>
    </location>
</feature>
<dbReference type="Gene3D" id="2.60.120.200">
    <property type="match status" value="1"/>
</dbReference>
<keyword evidence="5" id="KW-0326">Glycosidase</keyword>
<dbReference type="InterPro" id="IPR013320">
    <property type="entry name" value="ConA-like_dom_sf"/>
</dbReference>
<dbReference type="SUPFAM" id="SSF49299">
    <property type="entry name" value="PKD domain"/>
    <property type="match status" value="5"/>
</dbReference>
<dbReference type="SUPFAM" id="SSF49899">
    <property type="entry name" value="Concanavalin A-like lectins/glucanases"/>
    <property type="match status" value="1"/>
</dbReference>
<dbReference type="InterPro" id="IPR036116">
    <property type="entry name" value="FN3_sf"/>
</dbReference>
<sequence>MHPASRVHQGFIRRGLAALTATVLVAVGALITVPAARADDTPTPSSPAPLLQRTPDHVTSDDLPTVQINDGYVWAQTTIGTTVYAVGKFANVRPAGAAVNTNLTPRSNVLAYDITTGNLITAFAPTVNGVVKSVTASPDGKRIYIGGSFDTVNGQPRWNFAALDATTGQLVPGFNSSIGGTGVYAMTATSSGVYVGGLFTQANGTTRQNLAAFDPSTGALLAWAPITDRQVDAMVMEPQTGKVVIGGRFYSTNGQVQRGLANLDPVTGAINTAWQAPNVVQNGWNTGSDAGSAGIFGLAADASGVYGTGWVYANAAVGNLEGVFAADAGSGDIRWISDCHGDHYGVYSTGSVVYATDHTHQCETVSLWPDSNPRAYRYAESYTTYANGTLTRSSSAGSTYKDWSGTPSPSAYDWFPDFTVGTTSGLGQAGLSVTGAAGYISIGGEFGTVNNLSQQGLTRFSTAPPGGAKQGPRVQTSSWTPQAISVTSGTARISIPANWDRDDLNLTYTLRRQGSSTPVATQTVASTWWNQPTVTLNDSGLTPGSSQTYTVTATDADGNSRASSPVTVTIASSSTSPYASTVLQDNPSLYYRLGGTAVDWAGANNPVYGANVTTVTPGGIADQGSAASRFDGTNKGIVSSSKTASTASSLSEETWFKTTTTEGGMLIGYGDSQTGSSSNHDRHVYMTNAGKIVFGVYPGSAQTITSPQSYNDGNWHHVVSTLGSDGMKLYLDGTLVASNASVTTAQPFTGYWRIAGDNVGGWPNAPTSNYFSGSMNDVAIYSSALTPQQVAQHYSIGKGLTPPTAAFTTTSADLKASFDASGSTAMNGHSITSYAWNFGDSSAAGTGKTATHTYASAGTYPVTLTVTDDSGMTSSVTNSVTVLAPNDPPTASFTSTASGLTASVDGTASSDPDGSLVGYSWDWGDGTAAGTGMTMAHTYNEPGTYTITLTVTDNRGGTATKTRDVTVTHAAPTASFTAVADGLGVSADGSGSTASDGATLTYAWDWGDDSTDGSGRTATHTYAAAGTYSIKLTVTDSMGSTATKTQQVTVTAVTYAASDDFSRTVPSGWGAADIGGTWSALYGPAADGSVDGSRGNITLSGGKTRNMALAGLSVRDSEASVQFSLSSPPSQGSSYVGIASRQSASSNYTARVWMNGDGSVWLLAQQSGTDLKVMKMPGLTWTNGEVFHLKTKVSGTSPTTIQAKVWKDGSPEPTDWQLTTTDSTAALQAAGYTSVQFARAASATTSSTASFDTFRVVDLSPPPAATAPTASFTAQTTDLKTTVDASASTAQDGATISTYTWDWGDNSTAGTGKTTNHTYTQAGTYTVKLTVKDSNGLTGTTTKTITATDPPAATAPTASFTAQTTDLKTTVDASASTAQDGATISTYTWDWGDNSTAGTGKTTNHTYTQAGTYTVKLTVKDSNGLTGTTTKTITATDGPPDLSSYLAADGFGRTVATGWGASDKGGAWSTLYGGASAASVASGSGKLEIPTGKVRFQALNGVSVQDVLLEANVSAADAPATGQSYVGFFARQNASGDNYQVRVWLRSDGSVWLVTQHGNDVLNTYAVPGVTWASGDSFTVKAQVSGSGTTTITAKLWKAGSTEPSAWQITSTDTTAALQTPGTIGVSASRSSSATTTGTYNFSRFRATSLA</sequence>
<dbReference type="Pfam" id="PF18911">
    <property type="entry name" value="PKD_4"/>
    <property type="match status" value="5"/>
</dbReference>
<dbReference type="PROSITE" id="PS50025">
    <property type="entry name" value="LAM_G_DOMAIN"/>
    <property type="match status" value="1"/>
</dbReference>
<feature type="domain" description="PKD" evidence="8">
    <location>
        <begin position="972"/>
        <end position="1052"/>
    </location>
</feature>
<keyword evidence="3" id="KW-1015">Disulfide bond</keyword>
<dbReference type="Gene3D" id="2.60.40.10">
    <property type="entry name" value="Immunoglobulins"/>
    <property type="match status" value="5"/>
</dbReference>
<organism evidence="10 11">
    <name type="scientific">Brachybacterium huguangmaarense</name>
    <dbReference type="NCBI Taxonomy" id="1652028"/>
    <lineage>
        <taxon>Bacteria</taxon>
        <taxon>Bacillati</taxon>
        <taxon>Actinomycetota</taxon>
        <taxon>Actinomycetes</taxon>
        <taxon>Micrococcales</taxon>
        <taxon>Dermabacteraceae</taxon>
        <taxon>Brachybacterium</taxon>
    </lineage>
</organism>
<keyword evidence="5" id="KW-0378">Hydrolase</keyword>
<dbReference type="PROSITE" id="PS50853">
    <property type="entry name" value="FN3"/>
    <property type="match status" value="1"/>
</dbReference>
<dbReference type="Pfam" id="PF13385">
    <property type="entry name" value="Laminin_G_3"/>
    <property type="match status" value="1"/>
</dbReference>
<dbReference type="RefSeq" id="WP_263595379.1">
    <property type="nucleotide sequence ID" value="NZ_CP107020.1"/>
</dbReference>
<proteinExistence type="predicted"/>
<feature type="domain" description="Laminin G" evidence="7">
    <location>
        <begin position="627"/>
        <end position="801"/>
    </location>
</feature>
<name>A0ABY6G4N3_9MICO</name>
<evidence type="ECO:0000256" key="1">
    <source>
        <dbReference type="ARBA" id="ARBA00004316"/>
    </source>
</evidence>
<evidence type="ECO:0000313" key="10">
    <source>
        <dbReference type="EMBL" id="UYG18186.1"/>
    </source>
</evidence>
<dbReference type="InterPro" id="IPR006558">
    <property type="entry name" value="LamG-like"/>
</dbReference>
<evidence type="ECO:0000256" key="6">
    <source>
        <dbReference type="ARBA" id="ARBA00023326"/>
    </source>
</evidence>
<dbReference type="PROSITE" id="PS50093">
    <property type="entry name" value="PKD"/>
    <property type="match status" value="5"/>
</dbReference>
<dbReference type="SMART" id="SM00560">
    <property type="entry name" value="LamGL"/>
    <property type="match status" value="1"/>
</dbReference>
<evidence type="ECO:0000256" key="5">
    <source>
        <dbReference type="ARBA" id="ARBA00023295"/>
    </source>
</evidence>
<accession>A0ABY6G4N3</accession>
<dbReference type="EMBL" id="CP107020">
    <property type="protein sequence ID" value="UYG18186.1"/>
    <property type="molecule type" value="Genomic_DNA"/>
</dbReference>
<keyword evidence="11" id="KW-1185">Reference proteome</keyword>
<dbReference type="InterPro" id="IPR003961">
    <property type="entry name" value="FN3_dom"/>
</dbReference>
<dbReference type="InterPro" id="IPR035986">
    <property type="entry name" value="PKD_dom_sf"/>
</dbReference>
<dbReference type="InterPro" id="IPR013783">
    <property type="entry name" value="Ig-like_fold"/>
</dbReference>
<evidence type="ECO:0000256" key="4">
    <source>
        <dbReference type="ARBA" id="ARBA00023273"/>
    </source>
</evidence>
<feature type="domain" description="Fibronectin type-III" evidence="9">
    <location>
        <begin position="477"/>
        <end position="573"/>
    </location>
</feature>
<dbReference type="PANTHER" id="PTHR36842">
    <property type="entry name" value="PROTEIN TOLB HOMOLOG"/>
    <property type="match status" value="1"/>
</dbReference>
<evidence type="ECO:0000313" key="11">
    <source>
        <dbReference type="Proteomes" id="UP001164305"/>
    </source>
</evidence>
<dbReference type="InterPro" id="IPR000601">
    <property type="entry name" value="PKD_dom"/>
</dbReference>
<dbReference type="SUPFAM" id="SSF69322">
    <property type="entry name" value="Tricorn protease domain 2"/>
    <property type="match status" value="1"/>
</dbReference>
<dbReference type="CDD" id="cd00063">
    <property type="entry name" value="FN3"/>
    <property type="match status" value="1"/>
</dbReference>
<feature type="domain" description="PKD" evidence="8">
    <location>
        <begin position="1268"/>
        <end position="1354"/>
    </location>
</feature>
<feature type="domain" description="PKD" evidence="8">
    <location>
        <begin position="1356"/>
        <end position="1436"/>
    </location>
</feature>